<sequence>MEGAFASGTLIVLALCAVVTLVNLASLRVAGRRIGAVRPGSTFPAGAPVSLVRPVCGLETFSEEMLTRGFRLDYPDYELIFCVADAGDPILPLLHRLIAAHPGVPARILVGDERVSDNPKLNNCVRGWEAARHAWVVLADSNVLMPPDYLQRLQAAWRTDTGLVCSTPIGARPAGFMAEVECAFLNTLQARWQYAGEALGLGFAQGKSMLWHKPFLEARGGIRALAAEIAEDAAATKLVRAAERHVHLVAAPFEQPLGPRSAGEVWSRQLRWARLRRVTFPLFFAPEIGTGALLPLGLGAAIVEGAPALLALAAMGALWYGAEYRLAARAGWHRSPRLLLAFLVRDAMLPALWTGAWMQSAIVWRGNAMDIRPKEADRLRPRIGTA</sequence>
<comment type="subcellular location">
    <subcellularLocation>
        <location evidence="1">Membrane</location>
        <topology evidence="1">Multi-pass membrane protein</topology>
    </subcellularLocation>
</comment>
<keyword evidence="8 9" id="KW-0472">Membrane</keyword>
<comment type="pathway">
    <text evidence="3">Sphingolipid metabolism.</text>
</comment>
<keyword evidence="5 10" id="KW-0808">Transferase</keyword>
<dbReference type="Proteomes" id="UP000321960">
    <property type="component" value="Unassembled WGS sequence"/>
</dbReference>
<gene>
    <name evidence="11" type="ORF">GCM10007888_01700</name>
    <name evidence="10" type="ORF">MOX02_06180</name>
</gene>
<organism evidence="10 12">
    <name type="scientific">Methylobacterium oxalidis</name>
    <dbReference type="NCBI Taxonomy" id="944322"/>
    <lineage>
        <taxon>Bacteria</taxon>
        <taxon>Pseudomonadati</taxon>
        <taxon>Pseudomonadota</taxon>
        <taxon>Alphaproteobacteria</taxon>
        <taxon>Hyphomicrobiales</taxon>
        <taxon>Methylobacteriaceae</taxon>
        <taxon>Methylobacterium</taxon>
    </lineage>
</organism>
<dbReference type="AlphaFoldDB" id="A0A512IXY3"/>
<dbReference type="Pfam" id="PF13506">
    <property type="entry name" value="Glyco_transf_21"/>
    <property type="match status" value="1"/>
</dbReference>
<evidence type="ECO:0000256" key="7">
    <source>
        <dbReference type="ARBA" id="ARBA00022989"/>
    </source>
</evidence>
<evidence type="ECO:0000256" key="2">
    <source>
        <dbReference type="ARBA" id="ARBA00004760"/>
    </source>
</evidence>
<feature type="transmembrane region" description="Helical" evidence="9">
    <location>
        <begin position="278"/>
        <end position="302"/>
    </location>
</feature>
<dbReference type="InterPro" id="IPR025993">
    <property type="entry name" value="Ceramide_glucosylTrfase"/>
</dbReference>
<dbReference type="GO" id="GO:0006679">
    <property type="term" value="P:glucosylceramide biosynthetic process"/>
    <property type="evidence" value="ECO:0007669"/>
    <property type="project" value="TreeGrafter"/>
</dbReference>
<evidence type="ECO:0000313" key="10">
    <source>
        <dbReference type="EMBL" id="GEP02580.1"/>
    </source>
</evidence>
<dbReference type="PANTHER" id="PTHR12726:SF0">
    <property type="entry name" value="CERAMIDE GLUCOSYLTRANSFERASE"/>
    <property type="match status" value="1"/>
</dbReference>
<dbReference type="EMBL" id="BJZU01000005">
    <property type="protein sequence ID" value="GEP02580.1"/>
    <property type="molecule type" value="Genomic_DNA"/>
</dbReference>
<reference evidence="11" key="1">
    <citation type="journal article" date="2014" name="Int. J. Syst. Evol. Microbiol.">
        <title>Complete genome of a new Firmicutes species belonging to the dominant human colonic microbiota ('Ruminococcus bicirculans') reveals two chromosomes and a selective capacity to utilize plant glucans.</title>
        <authorList>
            <consortium name="NISC Comparative Sequencing Program"/>
            <person name="Wegmann U."/>
            <person name="Louis P."/>
            <person name="Goesmann A."/>
            <person name="Henrissat B."/>
            <person name="Duncan S.H."/>
            <person name="Flint H.J."/>
        </authorList>
    </citation>
    <scope>NUCLEOTIDE SEQUENCE</scope>
    <source>
        <strain evidence="11">NBRC 107715</strain>
    </source>
</reference>
<evidence type="ECO:0000256" key="4">
    <source>
        <dbReference type="ARBA" id="ARBA00022676"/>
    </source>
</evidence>
<evidence type="ECO:0000256" key="1">
    <source>
        <dbReference type="ARBA" id="ARBA00004141"/>
    </source>
</evidence>
<dbReference type="PANTHER" id="PTHR12726">
    <property type="entry name" value="CERAMIDE GLUCOSYLTRANSFERASE"/>
    <property type="match status" value="1"/>
</dbReference>
<evidence type="ECO:0000256" key="9">
    <source>
        <dbReference type="SAM" id="Phobius"/>
    </source>
</evidence>
<proteinExistence type="predicted"/>
<evidence type="ECO:0000256" key="5">
    <source>
        <dbReference type="ARBA" id="ARBA00022679"/>
    </source>
</evidence>
<evidence type="ECO:0000256" key="8">
    <source>
        <dbReference type="ARBA" id="ARBA00023136"/>
    </source>
</evidence>
<reference evidence="13" key="2">
    <citation type="journal article" date="2019" name="Int. J. Syst. Evol. Microbiol.">
        <title>The Global Catalogue of Microorganisms (GCM) 10K type strain sequencing project: providing services to taxonomists for standard genome sequencing and annotation.</title>
        <authorList>
            <consortium name="The Broad Institute Genomics Platform"/>
            <consortium name="The Broad Institute Genome Sequencing Center for Infectious Disease"/>
            <person name="Wu L."/>
            <person name="Ma J."/>
        </authorList>
    </citation>
    <scope>NUCLEOTIDE SEQUENCE [LARGE SCALE GENOMIC DNA]</scope>
    <source>
        <strain evidence="13">NBRC 107715</strain>
    </source>
</reference>
<keyword evidence="13" id="KW-1185">Reference proteome</keyword>
<evidence type="ECO:0000313" key="13">
    <source>
        <dbReference type="Proteomes" id="UP001156856"/>
    </source>
</evidence>
<accession>A0A512IXY3</accession>
<comment type="pathway">
    <text evidence="2">Lipid metabolism; sphingolipid metabolism.</text>
</comment>
<dbReference type="RefSeq" id="WP_147024257.1">
    <property type="nucleotide sequence ID" value="NZ_BJZU01000005.1"/>
</dbReference>
<keyword evidence="7 9" id="KW-1133">Transmembrane helix</keyword>
<reference evidence="11" key="4">
    <citation type="submission" date="2023-01" db="EMBL/GenBank/DDBJ databases">
        <title>Draft genome sequence of Methylobacterium oxalidis strain NBRC 107715.</title>
        <authorList>
            <person name="Sun Q."/>
            <person name="Mori K."/>
        </authorList>
    </citation>
    <scope>NUCLEOTIDE SEQUENCE</scope>
    <source>
        <strain evidence="11">NBRC 107715</strain>
    </source>
</reference>
<dbReference type="OrthoDB" id="9814255at2"/>
<dbReference type="GO" id="GO:0008120">
    <property type="term" value="F:ceramide glucosyltransferase activity"/>
    <property type="evidence" value="ECO:0007669"/>
    <property type="project" value="TreeGrafter"/>
</dbReference>
<evidence type="ECO:0000256" key="3">
    <source>
        <dbReference type="ARBA" id="ARBA00004991"/>
    </source>
</evidence>
<name>A0A512IXY3_9HYPH</name>
<dbReference type="SUPFAM" id="SSF53448">
    <property type="entry name" value="Nucleotide-diphospho-sugar transferases"/>
    <property type="match status" value="1"/>
</dbReference>
<evidence type="ECO:0000313" key="11">
    <source>
        <dbReference type="EMBL" id="GLS61789.1"/>
    </source>
</evidence>
<evidence type="ECO:0000313" key="12">
    <source>
        <dbReference type="Proteomes" id="UP000321960"/>
    </source>
</evidence>
<dbReference type="Proteomes" id="UP001156856">
    <property type="component" value="Unassembled WGS sequence"/>
</dbReference>
<protein>
    <submittedName>
        <fullName evidence="10">Ceramide glucosyltransferase</fullName>
    </submittedName>
</protein>
<keyword evidence="4" id="KW-0328">Glycosyltransferase</keyword>
<dbReference type="EMBL" id="BSPK01000004">
    <property type="protein sequence ID" value="GLS61789.1"/>
    <property type="molecule type" value="Genomic_DNA"/>
</dbReference>
<keyword evidence="6 9" id="KW-0812">Transmembrane</keyword>
<reference evidence="10 12" key="3">
    <citation type="submission" date="2019-07" db="EMBL/GenBank/DDBJ databases">
        <title>Whole genome shotgun sequence of Methylobacterium oxalidis NBRC 107715.</title>
        <authorList>
            <person name="Hosoyama A."/>
            <person name="Uohara A."/>
            <person name="Ohji S."/>
            <person name="Ichikawa N."/>
        </authorList>
    </citation>
    <scope>NUCLEOTIDE SEQUENCE [LARGE SCALE GENOMIC DNA]</scope>
    <source>
        <strain evidence="10 12">NBRC 107715</strain>
    </source>
</reference>
<dbReference type="CDD" id="cd02520">
    <property type="entry name" value="Glucosylceramide_synthase"/>
    <property type="match status" value="1"/>
</dbReference>
<feature type="transmembrane region" description="Helical" evidence="9">
    <location>
        <begin position="6"/>
        <end position="25"/>
    </location>
</feature>
<comment type="caution">
    <text evidence="10">The sequence shown here is derived from an EMBL/GenBank/DDBJ whole genome shotgun (WGS) entry which is preliminary data.</text>
</comment>
<feature type="transmembrane region" description="Helical" evidence="9">
    <location>
        <begin position="308"/>
        <end position="326"/>
    </location>
</feature>
<dbReference type="InterPro" id="IPR029044">
    <property type="entry name" value="Nucleotide-diphossugar_trans"/>
</dbReference>
<evidence type="ECO:0000256" key="6">
    <source>
        <dbReference type="ARBA" id="ARBA00022692"/>
    </source>
</evidence>
<dbReference type="GO" id="GO:0016020">
    <property type="term" value="C:membrane"/>
    <property type="evidence" value="ECO:0007669"/>
    <property type="project" value="UniProtKB-SubCell"/>
</dbReference>